<dbReference type="Gene3D" id="3.90.190.10">
    <property type="entry name" value="Protein tyrosine phosphatase superfamily"/>
    <property type="match status" value="1"/>
</dbReference>
<dbReference type="EMBL" id="JAGGLM010000016">
    <property type="protein sequence ID" value="MBP2033561.1"/>
    <property type="molecule type" value="Genomic_DNA"/>
</dbReference>
<evidence type="ECO:0000313" key="3">
    <source>
        <dbReference type="EMBL" id="MBP2033561.1"/>
    </source>
</evidence>
<dbReference type="Pfam" id="PF14566">
    <property type="entry name" value="PTPlike_phytase"/>
    <property type="match status" value="1"/>
</dbReference>
<dbReference type="InterPro" id="IPR029021">
    <property type="entry name" value="Prot-tyrosine_phosphatase-like"/>
</dbReference>
<dbReference type="Proteomes" id="UP001519307">
    <property type="component" value="Unassembled WGS sequence"/>
</dbReference>
<dbReference type="PROSITE" id="PS50056">
    <property type="entry name" value="TYR_PHOSPHATASE_2"/>
    <property type="match status" value="1"/>
</dbReference>
<dbReference type="PROSITE" id="PS00383">
    <property type="entry name" value="TYR_PHOSPHATASE_1"/>
    <property type="match status" value="1"/>
</dbReference>
<dbReference type="InterPro" id="IPR000387">
    <property type="entry name" value="Tyr_Pase_dom"/>
</dbReference>
<comment type="caution">
    <text evidence="3">The sequence shown here is derived from an EMBL/GenBank/DDBJ whole genome shotgun (WGS) entry which is preliminary data.</text>
</comment>
<protein>
    <submittedName>
        <fullName evidence="3">Protein-tyrosine phosphatase</fullName>
    </submittedName>
</protein>
<name>A0ABS4KVV8_9CLOT</name>
<dbReference type="SMART" id="SM01301">
    <property type="entry name" value="PTPlike_phytase"/>
    <property type="match status" value="1"/>
</dbReference>
<dbReference type="InterPro" id="IPR016130">
    <property type="entry name" value="Tyr_Pase_AS"/>
</dbReference>
<dbReference type="SUPFAM" id="SSF52799">
    <property type="entry name" value="(Phosphotyrosine protein) phosphatases II"/>
    <property type="match status" value="1"/>
</dbReference>
<reference evidence="3 4" key="1">
    <citation type="submission" date="2021-03" db="EMBL/GenBank/DDBJ databases">
        <title>Genomic Encyclopedia of Type Strains, Phase IV (KMG-IV): sequencing the most valuable type-strain genomes for metagenomic binning, comparative biology and taxonomic classification.</title>
        <authorList>
            <person name="Goeker M."/>
        </authorList>
    </citation>
    <scope>NUCLEOTIDE SEQUENCE [LARGE SCALE GENOMIC DNA]</scope>
    <source>
        <strain evidence="3 4">DSM 28783</strain>
    </source>
</reference>
<evidence type="ECO:0000313" key="4">
    <source>
        <dbReference type="Proteomes" id="UP001519307"/>
    </source>
</evidence>
<gene>
    <name evidence="3" type="ORF">J2Z42_002264</name>
</gene>
<dbReference type="Gene3D" id="3.30.70.1690">
    <property type="match status" value="1"/>
</dbReference>
<organism evidence="3 4">
    <name type="scientific">Clostridium algifaecis</name>
    <dbReference type="NCBI Taxonomy" id="1472040"/>
    <lineage>
        <taxon>Bacteria</taxon>
        <taxon>Bacillati</taxon>
        <taxon>Bacillota</taxon>
        <taxon>Clostridia</taxon>
        <taxon>Eubacteriales</taxon>
        <taxon>Clostridiaceae</taxon>
        <taxon>Clostridium</taxon>
    </lineage>
</organism>
<feature type="domain" description="Tyrosine specific protein phosphatases" evidence="2">
    <location>
        <begin position="195"/>
        <end position="244"/>
    </location>
</feature>
<keyword evidence="1" id="KW-0732">Signal</keyword>
<dbReference type="RefSeq" id="WP_209702823.1">
    <property type="nucleotide sequence ID" value="NZ_JAGGLM010000016.1"/>
</dbReference>
<sequence length="295" mass="33732">MKKKLSLCIFIVFFMSLVGNSSAYAKNLYGFNSEGNIISMDSKRDGELPKRFRKSTDKIESNFKKFDLKGMSELNISGSAQFTGDNIKLIKEAIPGKKIAVVDLREEPHGFINNLAVSWKSDVDDSDGNLSVKKTMENEKNKLKSIKLNEPVTIKGKKIIPKEVESEKDLVEDLNMTYIRIPVMDHGIPDDEMVDYFINTVKNLPEGTWLHFHCRGGIGRTTTFMIMYDMMKNGKRVGMQDIVDRQVAIGGKNILNIKNKKSQKRAEFIKKFYKYASENKDNFQTSWSSWVKQNN</sequence>
<evidence type="ECO:0000256" key="1">
    <source>
        <dbReference type="SAM" id="SignalP"/>
    </source>
</evidence>
<evidence type="ECO:0000259" key="2">
    <source>
        <dbReference type="PROSITE" id="PS50056"/>
    </source>
</evidence>
<proteinExistence type="predicted"/>
<feature type="signal peptide" evidence="1">
    <location>
        <begin position="1"/>
        <end position="25"/>
    </location>
</feature>
<feature type="chain" id="PRO_5047526697" evidence="1">
    <location>
        <begin position="26"/>
        <end position="295"/>
    </location>
</feature>
<keyword evidence="4" id="KW-1185">Reference proteome</keyword>
<accession>A0ABS4KVV8</accession>